<dbReference type="EMBL" id="CP026652">
    <property type="protein sequence ID" value="AVH58416.1"/>
    <property type="molecule type" value="Genomic_DNA"/>
</dbReference>
<protein>
    <submittedName>
        <fullName evidence="2">XRE family transcriptional regulator</fullName>
    </submittedName>
</protein>
<dbReference type="Pfam" id="PF01381">
    <property type="entry name" value="HTH_3"/>
    <property type="match status" value="1"/>
</dbReference>
<gene>
    <name evidence="2" type="ORF">C4B68_24555</name>
</gene>
<dbReference type="InterPro" id="IPR001387">
    <property type="entry name" value="Cro/C1-type_HTH"/>
</dbReference>
<reference evidence="2 3" key="1">
    <citation type="submission" date="2018-02" db="EMBL/GenBank/DDBJ databases">
        <title>Complete genome sequence of Streptomyces dengpaensis, the producer of angucyclines.</title>
        <authorList>
            <person name="Yumei L."/>
        </authorList>
    </citation>
    <scope>NUCLEOTIDE SEQUENCE [LARGE SCALE GENOMIC DNA]</scope>
    <source>
        <strain evidence="2 3">XZHG99</strain>
    </source>
</reference>
<feature type="domain" description="HTH cro/C1-type" evidence="1">
    <location>
        <begin position="37"/>
        <end position="77"/>
    </location>
</feature>
<dbReference type="RefSeq" id="WP_099504363.1">
    <property type="nucleotide sequence ID" value="NZ_CP026652.1"/>
</dbReference>
<keyword evidence="3" id="KW-1185">Reference proteome</keyword>
<evidence type="ECO:0000259" key="1">
    <source>
        <dbReference type="PROSITE" id="PS50943"/>
    </source>
</evidence>
<name>A0ABN5I5V5_9ACTN</name>
<dbReference type="InterPro" id="IPR010982">
    <property type="entry name" value="Lambda_DNA-bd_dom_sf"/>
</dbReference>
<organism evidence="2 3">
    <name type="scientific">Streptomyces dengpaensis</name>
    <dbReference type="NCBI Taxonomy" id="2049881"/>
    <lineage>
        <taxon>Bacteria</taxon>
        <taxon>Bacillati</taxon>
        <taxon>Actinomycetota</taxon>
        <taxon>Actinomycetes</taxon>
        <taxon>Kitasatosporales</taxon>
        <taxon>Streptomycetaceae</taxon>
        <taxon>Streptomyces</taxon>
    </lineage>
</organism>
<evidence type="ECO:0000313" key="2">
    <source>
        <dbReference type="EMBL" id="AVH58416.1"/>
    </source>
</evidence>
<dbReference type="CDD" id="cd00093">
    <property type="entry name" value="HTH_XRE"/>
    <property type="match status" value="1"/>
</dbReference>
<evidence type="ECO:0000313" key="3">
    <source>
        <dbReference type="Proteomes" id="UP000238413"/>
    </source>
</evidence>
<accession>A0ABN5I5V5</accession>
<proteinExistence type="predicted"/>
<dbReference type="Proteomes" id="UP000238413">
    <property type="component" value="Chromosome"/>
</dbReference>
<dbReference type="Gene3D" id="1.10.260.40">
    <property type="entry name" value="lambda repressor-like DNA-binding domains"/>
    <property type="match status" value="1"/>
</dbReference>
<dbReference type="SMART" id="SM00530">
    <property type="entry name" value="HTH_XRE"/>
    <property type="match status" value="1"/>
</dbReference>
<dbReference type="SUPFAM" id="SSF47413">
    <property type="entry name" value="lambda repressor-like DNA-binding domains"/>
    <property type="match status" value="1"/>
</dbReference>
<sequence>MSTDNTRAAEVFGAWLTDQLTARGYDLGPRGGGRSRFAHDAGVSPQALGRWLRGVERPTTTALGKIAERLNVPVTPLLAMCGYIEPGELPAGPTTGITRHQALEALGVTDPAHQQAVLTMIRALTGGP</sequence>
<dbReference type="PROSITE" id="PS50943">
    <property type="entry name" value="HTH_CROC1"/>
    <property type="match status" value="1"/>
</dbReference>